<gene>
    <name evidence="1" type="ORF">AT15_02640</name>
</gene>
<accession>A0A176K3Y4</accession>
<dbReference type="OrthoDB" id="46781at2"/>
<dbReference type="STRING" id="1453497.AT15_02640"/>
<dbReference type="AlphaFoldDB" id="A0A176K3Y4"/>
<keyword evidence="2" id="KW-1185">Reference proteome</keyword>
<sequence>MIFFLSFLVWMMASTSMNLENLIFAVIAASFSWFVGRRVIPTGNAIGVIKAILFNIPKAIMQAFKMLLTTQVFSTSETPSPKNRMEEFGKIVSITLTPEELVVFKEKNILVIHEVRKR</sequence>
<proteinExistence type="predicted"/>
<protein>
    <submittedName>
        <fullName evidence="1">Uncharacterized protein</fullName>
    </submittedName>
</protein>
<organism evidence="1 2">
    <name type="scientific">Kosmotoga arenicorallina S304</name>
    <dbReference type="NCBI Taxonomy" id="1453497"/>
    <lineage>
        <taxon>Bacteria</taxon>
        <taxon>Thermotogati</taxon>
        <taxon>Thermotogota</taxon>
        <taxon>Thermotogae</taxon>
        <taxon>Kosmotogales</taxon>
        <taxon>Kosmotogaceae</taxon>
        <taxon>Kosmotoga</taxon>
    </lineage>
</organism>
<dbReference type="RefSeq" id="WP_068345311.1">
    <property type="nucleotide sequence ID" value="NZ_JFHK01000002.1"/>
</dbReference>
<evidence type="ECO:0000313" key="1">
    <source>
        <dbReference type="EMBL" id="OAA31741.1"/>
    </source>
</evidence>
<reference evidence="1 2" key="1">
    <citation type="submission" date="2014-02" db="EMBL/GenBank/DDBJ databases">
        <title>Kosmotoga genome sequencing.</title>
        <authorList>
            <person name="Pollo S.M."/>
            <person name="Charchuk R."/>
            <person name="Nesbo C.L."/>
        </authorList>
    </citation>
    <scope>NUCLEOTIDE SEQUENCE [LARGE SCALE GENOMIC DNA]</scope>
    <source>
        <strain evidence="1 2">S304</strain>
    </source>
</reference>
<dbReference type="PATRIC" id="fig|1453497.3.peg.524"/>
<dbReference type="Proteomes" id="UP000077339">
    <property type="component" value="Unassembled WGS sequence"/>
</dbReference>
<dbReference type="EMBL" id="JFHK01000002">
    <property type="protein sequence ID" value="OAA31741.1"/>
    <property type="molecule type" value="Genomic_DNA"/>
</dbReference>
<evidence type="ECO:0000313" key="2">
    <source>
        <dbReference type="Proteomes" id="UP000077339"/>
    </source>
</evidence>
<comment type="caution">
    <text evidence="1">The sequence shown here is derived from an EMBL/GenBank/DDBJ whole genome shotgun (WGS) entry which is preliminary data.</text>
</comment>
<name>A0A176K3Y4_9BACT</name>